<accession>A0ABT5J2W7</accession>
<feature type="domain" description="Calx-beta" evidence="4">
    <location>
        <begin position="7"/>
        <end position="62"/>
    </location>
</feature>
<evidence type="ECO:0000313" key="6">
    <source>
        <dbReference type="Proteomes" id="UP001219956"/>
    </source>
</evidence>
<gene>
    <name evidence="5" type="ORF">PQU95_18460</name>
</gene>
<feature type="non-terminal residue" evidence="5">
    <location>
        <position position="1"/>
    </location>
</feature>
<feature type="domain" description="Calx-beta" evidence="4">
    <location>
        <begin position="127"/>
        <end position="183"/>
    </location>
</feature>
<dbReference type="SUPFAM" id="SSF141072">
    <property type="entry name" value="CalX-like"/>
    <property type="match status" value="3"/>
</dbReference>
<dbReference type="Proteomes" id="UP001219956">
    <property type="component" value="Unassembled WGS sequence"/>
</dbReference>
<keyword evidence="2" id="KW-0677">Repeat</keyword>
<dbReference type="Pfam" id="PF03160">
    <property type="entry name" value="Calx-beta"/>
    <property type="match status" value="2"/>
</dbReference>
<keyword evidence="1" id="KW-0732">Signal</keyword>
<protein>
    <submittedName>
        <fullName evidence="5">Calx-beta domain-containing protein</fullName>
    </submittedName>
</protein>
<dbReference type="EMBL" id="JAQQLF010000045">
    <property type="protein sequence ID" value="MDC7719185.1"/>
    <property type="molecule type" value="Genomic_DNA"/>
</dbReference>
<dbReference type="RefSeq" id="WP_272753359.1">
    <property type="nucleotide sequence ID" value="NZ_JAQQLF010000045.1"/>
</dbReference>
<dbReference type="InterPro" id="IPR038081">
    <property type="entry name" value="CalX-like_sf"/>
</dbReference>
<evidence type="ECO:0000256" key="2">
    <source>
        <dbReference type="ARBA" id="ARBA00022737"/>
    </source>
</evidence>
<evidence type="ECO:0000259" key="4">
    <source>
        <dbReference type="Pfam" id="PF03160"/>
    </source>
</evidence>
<dbReference type="Gene3D" id="2.60.40.2030">
    <property type="match status" value="3"/>
</dbReference>
<name>A0ABT5J2W7_9NEIS</name>
<keyword evidence="6" id="KW-1185">Reference proteome</keyword>
<reference evidence="5 6" key="1">
    <citation type="submission" date="2023-01" db="EMBL/GenBank/DDBJ databases">
        <title>Novel species of the genus Vogesella isolated from rivers.</title>
        <authorList>
            <person name="Lu H."/>
        </authorList>
    </citation>
    <scope>NUCLEOTIDE SEQUENCE [LARGE SCALE GENOMIC DNA]</scope>
    <source>
        <strain evidence="5 6">DC21W</strain>
    </source>
</reference>
<evidence type="ECO:0000256" key="1">
    <source>
        <dbReference type="ARBA" id="ARBA00022729"/>
    </source>
</evidence>
<feature type="non-terminal residue" evidence="5">
    <location>
        <position position="277"/>
    </location>
</feature>
<dbReference type="InterPro" id="IPR003644">
    <property type="entry name" value="Calx_beta"/>
</dbReference>
<organism evidence="5 6">
    <name type="scientific">Vogesella aquatica</name>
    <dbReference type="NCBI Taxonomy" id="2984206"/>
    <lineage>
        <taxon>Bacteria</taxon>
        <taxon>Pseudomonadati</taxon>
        <taxon>Pseudomonadota</taxon>
        <taxon>Betaproteobacteria</taxon>
        <taxon>Neisseriales</taxon>
        <taxon>Chromobacteriaceae</taxon>
        <taxon>Vogesella</taxon>
    </lineage>
</organism>
<proteinExistence type="predicted"/>
<keyword evidence="3" id="KW-0106">Calcium</keyword>
<sequence length="277" mass="27670">LKDGTATSDDYGSASFSNGVTYDATSGKITVPAGVTSFTVTVPTTNDTTDEADETVKLSIGGKDATGTIVDNDGAPTIEHIGKPDPAAANPNDVSATEGDSLSFTVKLSNASSSATSFDFVLKDGTATSDDYGSASFSNGVTYDATSGKITVPAGVTSFTVTVPTTNDTTDEADETVKLSIGGKDATGTIIDNDGVPSIESIGTSAGTGDVSATEGSDLSFTVKLSNASSSATSFDFVLKDGTATSDDYGSASFSNGVTYDATSGKITVPAGVTSFT</sequence>
<evidence type="ECO:0000313" key="5">
    <source>
        <dbReference type="EMBL" id="MDC7719185.1"/>
    </source>
</evidence>
<comment type="caution">
    <text evidence="5">The sequence shown here is derived from an EMBL/GenBank/DDBJ whole genome shotgun (WGS) entry which is preliminary data.</text>
</comment>
<evidence type="ECO:0000256" key="3">
    <source>
        <dbReference type="ARBA" id="ARBA00022837"/>
    </source>
</evidence>